<sequence length="289" mass="33474">IADILKKFDFWSIRIATTPIESNKPLVKDEDGEDVDVYVYSSMIGSLMYLTASRLDIMLVVCACARFQVTSKASHLNEVKRIFRFWWESMEGQYPVTTQAAQIKDLKAQIKQLKKKAKPVISHHNAWIKSVSMKKRLARKKSLKTKLMQKSLYPNRGGNLPTSNNQCIKIKLMMILMMQWISWSLKDAHNEGGQLTKGQESSTEKAKSEGVNEAERKFSQLANDEEIARKTDLAEKLKKKREIKFTLRQRAKFLHDTIIAQRRFLAQQRSEAIKNKLPIRNQLRNQMMT</sequence>
<reference evidence="2" key="2">
    <citation type="submission" date="2022-01" db="EMBL/GenBank/DDBJ databases">
        <authorList>
            <person name="Yamashiro T."/>
            <person name="Shiraishi A."/>
            <person name="Satake H."/>
            <person name="Nakayama K."/>
        </authorList>
    </citation>
    <scope>NUCLEOTIDE SEQUENCE</scope>
</reference>
<dbReference type="EMBL" id="BQNB010021762">
    <property type="protein sequence ID" value="GJU09821.1"/>
    <property type="molecule type" value="Genomic_DNA"/>
</dbReference>
<dbReference type="Proteomes" id="UP001151760">
    <property type="component" value="Unassembled WGS sequence"/>
</dbReference>
<dbReference type="PANTHER" id="PTHR11439">
    <property type="entry name" value="GAG-POL-RELATED RETROTRANSPOSON"/>
    <property type="match status" value="1"/>
</dbReference>
<reference evidence="2" key="1">
    <citation type="journal article" date="2022" name="Int. J. Mol. Sci.">
        <title>Draft Genome of Tanacetum Coccineum: Genomic Comparison of Closely Related Tanacetum-Family Plants.</title>
        <authorList>
            <person name="Yamashiro T."/>
            <person name="Shiraishi A."/>
            <person name="Nakayama K."/>
            <person name="Satake H."/>
        </authorList>
    </citation>
    <scope>NUCLEOTIDE SEQUENCE</scope>
</reference>
<dbReference type="PANTHER" id="PTHR11439:SF509">
    <property type="entry name" value="RNA-DIRECTED DNA POLYMERASE"/>
    <property type="match status" value="1"/>
</dbReference>
<feature type="non-terminal residue" evidence="2">
    <location>
        <position position="1"/>
    </location>
</feature>
<comment type="caution">
    <text evidence="2">The sequence shown here is derived from an EMBL/GenBank/DDBJ whole genome shotgun (WGS) entry which is preliminary data.</text>
</comment>
<protein>
    <submittedName>
        <fullName evidence="2">Uncharacterized protein</fullName>
    </submittedName>
</protein>
<evidence type="ECO:0000256" key="1">
    <source>
        <dbReference type="SAM" id="MobiDB-lite"/>
    </source>
</evidence>
<feature type="region of interest" description="Disordered" evidence="1">
    <location>
        <begin position="191"/>
        <end position="218"/>
    </location>
</feature>
<proteinExistence type="predicted"/>
<evidence type="ECO:0000313" key="3">
    <source>
        <dbReference type="Proteomes" id="UP001151760"/>
    </source>
</evidence>
<accession>A0ABQ5JB94</accession>
<name>A0ABQ5JB94_9ASTR</name>
<evidence type="ECO:0000313" key="2">
    <source>
        <dbReference type="EMBL" id="GJU09821.1"/>
    </source>
</evidence>
<organism evidence="2 3">
    <name type="scientific">Tanacetum coccineum</name>
    <dbReference type="NCBI Taxonomy" id="301880"/>
    <lineage>
        <taxon>Eukaryota</taxon>
        <taxon>Viridiplantae</taxon>
        <taxon>Streptophyta</taxon>
        <taxon>Embryophyta</taxon>
        <taxon>Tracheophyta</taxon>
        <taxon>Spermatophyta</taxon>
        <taxon>Magnoliopsida</taxon>
        <taxon>eudicotyledons</taxon>
        <taxon>Gunneridae</taxon>
        <taxon>Pentapetalae</taxon>
        <taxon>asterids</taxon>
        <taxon>campanulids</taxon>
        <taxon>Asterales</taxon>
        <taxon>Asteraceae</taxon>
        <taxon>Asteroideae</taxon>
        <taxon>Anthemideae</taxon>
        <taxon>Anthemidinae</taxon>
        <taxon>Tanacetum</taxon>
    </lineage>
</organism>
<keyword evidence="3" id="KW-1185">Reference proteome</keyword>
<feature type="compositionally biased region" description="Basic and acidic residues" evidence="1">
    <location>
        <begin position="202"/>
        <end position="218"/>
    </location>
</feature>
<gene>
    <name evidence="2" type="ORF">Tco_1132217</name>
</gene>